<evidence type="ECO:0000313" key="15">
    <source>
        <dbReference type="EMBL" id="GER27950.1"/>
    </source>
</evidence>
<dbReference type="PANTHER" id="PTHR24016:SF0">
    <property type="entry name" value="CONSERVED OLIGOMERIC GOLGI COMPLEX SUBUNIT 4"/>
    <property type="match status" value="1"/>
</dbReference>
<dbReference type="Proteomes" id="UP000325081">
    <property type="component" value="Unassembled WGS sequence"/>
</dbReference>
<keyword evidence="11" id="KW-0456">Lyase</keyword>
<keyword evidence="5" id="KW-0813">Transport</keyword>
<evidence type="ECO:0000313" key="16">
    <source>
        <dbReference type="Proteomes" id="UP000325081"/>
    </source>
</evidence>
<dbReference type="Pfam" id="PF08318">
    <property type="entry name" value="COG4_m"/>
    <property type="match status" value="1"/>
</dbReference>
<accession>A0A5A7P5A3</accession>
<evidence type="ECO:0000256" key="7">
    <source>
        <dbReference type="ARBA" id="ARBA00022842"/>
    </source>
</evidence>
<organism evidence="15 16">
    <name type="scientific">Striga asiatica</name>
    <name type="common">Asiatic witchweed</name>
    <name type="synonym">Buchnera asiatica</name>
    <dbReference type="NCBI Taxonomy" id="4170"/>
    <lineage>
        <taxon>Eukaryota</taxon>
        <taxon>Viridiplantae</taxon>
        <taxon>Streptophyta</taxon>
        <taxon>Embryophyta</taxon>
        <taxon>Tracheophyta</taxon>
        <taxon>Spermatophyta</taxon>
        <taxon>Magnoliopsida</taxon>
        <taxon>eudicotyledons</taxon>
        <taxon>Gunneridae</taxon>
        <taxon>Pentapetalae</taxon>
        <taxon>asterids</taxon>
        <taxon>lamiids</taxon>
        <taxon>Lamiales</taxon>
        <taxon>Orobanchaceae</taxon>
        <taxon>Buchnereae</taxon>
        <taxon>Striga</taxon>
    </lineage>
</organism>
<dbReference type="SUPFAM" id="SSF48576">
    <property type="entry name" value="Terpenoid synthases"/>
    <property type="match status" value="1"/>
</dbReference>
<dbReference type="InterPro" id="IPR048684">
    <property type="entry name" value="COG4_C"/>
</dbReference>
<dbReference type="InterPro" id="IPR001906">
    <property type="entry name" value="Terpene_synth_N"/>
</dbReference>
<keyword evidence="6" id="KW-0479">Metal-binding</keyword>
<reference evidence="16" key="1">
    <citation type="journal article" date="2019" name="Curr. Biol.">
        <title>Genome Sequence of Striga asiatica Provides Insight into the Evolution of Plant Parasitism.</title>
        <authorList>
            <person name="Yoshida S."/>
            <person name="Kim S."/>
            <person name="Wafula E.K."/>
            <person name="Tanskanen J."/>
            <person name="Kim Y.M."/>
            <person name="Honaas L."/>
            <person name="Yang Z."/>
            <person name="Spallek T."/>
            <person name="Conn C.E."/>
            <person name="Ichihashi Y."/>
            <person name="Cheong K."/>
            <person name="Cui S."/>
            <person name="Der J.P."/>
            <person name="Gundlach H."/>
            <person name="Jiao Y."/>
            <person name="Hori C."/>
            <person name="Ishida J.K."/>
            <person name="Kasahara H."/>
            <person name="Kiba T."/>
            <person name="Kim M.S."/>
            <person name="Koo N."/>
            <person name="Laohavisit A."/>
            <person name="Lee Y.H."/>
            <person name="Lumba S."/>
            <person name="McCourt P."/>
            <person name="Mortimer J.C."/>
            <person name="Mutuku J.M."/>
            <person name="Nomura T."/>
            <person name="Sasaki-Sekimoto Y."/>
            <person name="Seto Y."/>
            <person name="Wang Y."/>
            <person name="Wakatake T."/>
            <person name="Sakakibara H."/>
            <person name="Demura T."/>
            <person name="Yamaguchi S."/>
            <person name="Yoneyama K."/>
            <person name="Manabe R.I."/>
            <person name="Nelson D.C."/>
            <person name="Schulman A.H."/>
            <person name="Timko M.P."/>
            <person name="dePamphilis C.W."/>
            <person name="Choi D."/>
            <person name="Shirasu K."/>
        </authorList>
    </citation>
    <scope>NUCLEOTIDE SEQUENCE [LARGE SCALE GENOMIC DNA]</scope>
    <source>
        <strain evidence="16">cv. UVA1</strain>
    </source>
</reference>
<evidence type="ECO:0000256" key="3">
    <source>
        <dbReference type="ARBA" id="ARBA00009215"/>
    </source>
</evidence>
<comment type="subcellular location">
    <subcellularLocation>
        <location evidence="2">Golgi apparatus membrane</location>
        <topology evidence="2">Peripheral membrane protein</topology>
    </subcellularLocation>
</comment>
<dbReference type="InterPro" id="IPR048680">
    <property type="entry name" value="COG4_N"/>
</dbReference>
<dbReference type="Gene3D" id="1.20.58.1970">
    <property type="match status" value="1"/>
</dbReference>
<dbReference type="FunFam" id="1.10.600.10:FF:000036">
    <property type="entry name" value="cis-abienol synthase, chloroplastic"/>
    <property type="match status" value="1"/>
</dbReference>
<keyword evidence="10" id="KW-0472">Membrane</keyword>
<evidence type="ECO:0000256" key="2">
    <source>
        <dbReference type="ARBA" id="ARBA00004395"/>
    </source>
</evidence>
<dbReference type="Pfam" id="PF01397">
    <property type="entry name" value="Terpene_synth"/>
    <property type="match status" value="1"/>
</dbReference>
<dbReference type="InterPro" id="IPR048682">
    <property type="entry name" value="COG4"/>
</dbReference>
<protein>
    <recommendedName>
        <fullName evidence="4">Conserved oligomeric Golgi complex subunit 4</fullName>
    </recommendedName>
    <alternativeName>
        <fullName evidence="12">Component of oligomeric Golgi complex 4</fullName>
    </alternativeName>
</protein>
<keyword evidence="7" id="KW-0460">Magnesium</keyword>
<dbReference type="SUPFAM" id="SSF48239">
    <property type="entry name" value="Terpenoid cyclases/Protein prenyltransferases"/>
    <property type="match status" value="1"/>
</dbReference>
<keyword evidence="9" id="KW-0333">Golgi apparatus</keyword>
<comment type="cofactor">
    <cofactor evidence="1">
        <name>Mg(2+)</name>
        <dbReference type="ChEBI" id="CHEBI:18420"/>
    </cofactor>
</comment>
<evidence type="ECO:0000256" key="9">
    <source>
        <dbReference type="ARBA" id="ARBA00023034"/>
    </source>
</evidence>
<dbReference type="Gene3D" id="1.10.600.10">
    <property type="entry name" value="Farnesyl Diphosphate Synthase"/>
    <property type="match status" value="1"/>
</dbReference>
<gene>
    <name evidence="15" type="ORF">STAS_03700</name>
</gene>
<evidence type="ECO:0000256" key="6">
    <source>
        <dbReference type="ARBA" id="ARBA00022723"/>
    </source>
</evidence>
<dbReference type="InterPro" id="IPR005630">
    <property type="entry name" value="Terpene_synthase_metal-bd"/>
</dbReference>
<sequence>MIDFILLIIITIVIPNSFFSNQRDYNNPERTETDIVRKLFKDALSFRLMRMQGYSVTPGSFCWFLHEPEIMAYIEQNSERFTSAMYNVYRATDLPFPREAEMEEARIFARKLLENISTTYGNPNLFCSKGLQNMIKYELNVPWTARLNHLYHRKWIEESITGPLCFGMPSFYGLSGPMNKKLLQIAVENYEFRQMIYRRELEELKGWSKKLRLSEMGFGREKTVYSYFVTAASSCFPLNSIMRSVAAKAAIIVTVADDFYDMEGSLTQLEALTDAIRRWDSRGLEGHGKTIFDALDDFVNETVACFCGPQERTKVVTKLRYLWIETFESWMVERRWSLTGYKPSMDEYLLTGMISIATHTIALPTTDFMTQNSTNGSSDPNPKYHGITKLLMSLSRLANDTQSYEKEKLDGKLNYVLLHSEKNPSTSVADSVAYIRGIIQDIRKEFVEHVYMDRDVNESFRKIHLWSMKIFHMFFESANLFDSDTALVDEIQRALFVPIVQKPKPEPLLRPPVPFTPIKNVKNKTEILARFRPFTRRSDNIGFIRPSFVKNSTSYVGRERMNVNVPIQFNPFPKSSIATPKYTANCARRLKSSVFFSLSDRNRNLLRLSVYPMAATPRSEAADADASANSSSSLQFGTPQALEHIRKLTDVGAMTRLLHECIAYQRALDLELETVLSQRSDLDRQLSNLHKSADILEIVKVDSSYMLSNVSSTSALADQVSAKVRHLDLAQSRVQGTLLRIDAIVDRSSCLDGVHKSLLAEDFESAASYIQTFLQIDSKFRDSSAADQREQLLSYKKQLEGIARKRLSAAVDQRDHPTILRFIGLFKPLGLEEEGLQVYVSYLKKIISTRSRMEFEQLVELMEQPNNSSPLNFVACLTNLFKDIVLAIEENDEILRNLCGEDGIVYAICELQEECDSRGSNILKKFMEHRKLAKLTSDINSYKINLLSVGVEGPDPREIELYLEEILSLTQLGEDYTEHMVSKIKSLSSVNPELAPQATKAFRSGSFSRVSQETTGYYVILEGFFMVENVRKAIQIDEHVLDSLTTSMVDDVFYVLQSCCRRAISTSNISSVIAILSSAVSLLGGEYSEALQQKMREPNLGAKLFLGGVGVQKTGTEIATALNNMDVSAEYALKLRHEIEEQCLEVFPTPADRERIKSCLTELNETSNSFKKALNVGMEQLVSSVTPRIRPILDSVATISYELSEAEYADNEVNDPWVQRLLHAVGTNVAWLQPLMTSTNYDTFLHLIIDFIVKRLEVIMMQKRFSQLGGLQLDRDVRMMVSHFSGMTQRTVRDKFSRLTQMATILNLEKVSEILDFWGENSGPMTWRLTPAEVRRVLGLRVDFKPEAIAALKL</sequence>
<keyword evidence="16" id="KW-1185">Reference proteome</keyword>
<dbReference type="PANTHER" id="PTHR24016">
    <property type="entry name" value="CONSERVED OLIGOMERIC GOLGI COMPLEX SUBUNIT 4"/>
    <property type="match status" value="1"/>
</dbReference>
<dbReference type="GO" id="GO:0016101">
    <property type="term" value="P:diterpenoid metabolic process"/>
    <property type="evidence" value="ECO:0007669"/>
    <property type="project" value="UniProtKB-ARBA"/>
</dbReference>
<dbReference type="InterPro" id="IPR036965">
    <property type="entry name" value="Terpene_synth_N_sf"/>
</dbReference>
<keyword evidence="13" id="KW-0732">Signal</keyword>
<dbReference type="Gene3D" id="1.10.287.1060">
    <property type="entry name" value="ESAT-6-like"/>
    <property type="match status" value="1"/>
</dbReference>
<feature type="domain" description="COG4 transport protein middle alpha-helical bundle" evidence="14">
    <location>
        <begin position="792"/>
        <end position="1096"/>
    </location>
</feature>
<proteinExistence type="inferred from homology"/>
<dbReference type="GO" id="GO:0010333">
    <property type="term" value="F:terpene synthase activity"/>
    <property type="evidence" value="ECO:0007669"/>
    <property type="project" value="InterPro"/>
</dbReference>
<evidence type="ECO:0000256" key="11">
    <source>
        <dbReference type="ARBA" id="ARBA00023239"/>
    </source>
</evidence>
<evidence type="ECO:0000256" key="13">
    <source>
        <dbReference type="SAM" id="SignalP"/>
    </source>
</evidence>
<dbReference type="GO" id="GO:0015031">
    <property type="term" value="P:protein transport"/>
    <property type="evidence" value="ECO:0007669"/>
    <property type="project" value="UniProtKB-KW"/>
</dbReference>
<dbReference type="Pfam" id="PF20663">
    <property type="entry name" value="COG4_N"/>
    <property type="match status" value="1"/>
</dbReference>
<dbReference type="SMART" id="SM00762">
    <property type="entry name" value="Cog4"/>
    <property type="match status" value="1"/>
</dbReference>
<dbReference type="OrthoDB" id="47059at2759"/>
<dbReference type="GO" id="GO:0000287">
    <property type="term" value="F:magnesium ion binding"/>
    <property type="evidence" value="ECO:0007669"/>
    <property type="project" value="InterPro"/>
</dbReference>
<dbReference type="InterPro" id="IPR008930">
    <property type="entry name" value="Terpenoid_cyclase/PrenylTrfase"/>
</dbReference>
<dbReference type="Pfam" id="PF03936">
    <property type="entry name" value="Terpene_synth_C"/>
    <property type="match status" value="1"/>
</dbReference>
<name>A0A5A7P5A3_STRAF</name>
<dbReference type="GO" id="GO:0016114">
    <property type="term" value="P:terpenoid biosynthetic process"/>
    <property type="evidence" value="ECO:0007669"/>
    <property type="project" value="UniProtKB-ARBA"/>
</dbReference>
<evidence type="ECO:0000256" key="8">
    <source>
        <dbReference type="ARBA" id="ARBA00022927"/>
    </source>
</evidence>
<comment type="caution">
    <text evidence="15">The sequence shown here is derived from an EMBL/GenBank/DDBJ whole genome shotgun (WGS) entry which is preliminary data.</text>
</comment>
<keyword evidence="8" id="KW-0653">Protein transport</keyword>
<dbReference type="Pfam" id="PF20662">
    <property type="entry name" value="COG4_C"/>
    <property type="match status" value="1"/>
</dbReference>
<feature type="chain" id="PRO_5022907173" description="Conserved oligomeric Golgi complex subunit 4" evidence="13">
    <location>
        <begin position="16"/>
        <end position="1354"/>
    </location>
</feature>
<evidence type="ECO:0000259" key="14">
    <source>
        <dbReference type="SMART" id="SM00762"/>
    </source>
</evidence>
<dbReference type="InterPro" id="IPR013167">
    <property type="entry name" value="COG4_M"/>
</dbReference>
<evidence type="ECO:0000256" key="5">
    <source>
        <dbReference type="ARBA" id="ARBA00022448"/>
    </source>
</evidence>
<comment type="similarity">
    <text evidence="3">Belongs to the COG4 family.</text>
</comment>
<dbReference type="GO" id="GO:0000139">
    <property type="term" value="C:Golgi membrane"/>
    <property type="evidence" value="ECO:0007669"/>
    <property type="project" value="UniProtKB-SubCell"/>
</dbReference>
<evidence type="ECO:0000256" key="12">
    <source>
        <dbReference type="ARBA" id="ARBA00031340"/>
    </source>
</evidence>
<evidence type="ECO:0000256" key="1">
    <source>
        <dbReference type="ARBA" id="ARBA00001946"/>
    </source>
</evidence>
<dbReference type="InterPro" id="IPR008949">
    <property type="entry name" value="Isoprenoid_synthase_dom_sf"/>
</dbReference>
<dbReference type="Gene3D" id="1.50.10.130">
    <property type="entry name" value="Terpene synthase, N-terminal domain"/>
    <property type="match status" value="1"/>
</dbReference>
<evidence type="ECO:0000256" key="4">
    <source>
        <dbReference type="ARBA" id="ARBA00020975"/>
    </source>
</evidence>
<feature type="signal peptide" evidence="13">
    <location>
        <begin position="1"/>
        <end position="15"/>
    </location>
</feature>
<evidence type="ECO:0000256" key="10">
    <source>
        <dbReference type="ARBA" id="ARBA00023136"/>
    </source>
</evidence>
<dbReference type="EMBL" id="BKCP01002224">
    <property type="protein sequence ID" value="GER27950.1"/>
    <property type="molecule type" value="Genomic_DNA"/>
</dbReference>